<reference evidence="2 3" key="1">
    <citation type="submission" date="2023-08" db="EMBL/GenBank/DDBJ databases">
        <title>Implementing the SeqCode for naming new Mesorhizobium species isolated from Vachellia karroo root nodules.</title>
        <authorList>
            <person name="Van Lill M."/>
        </authorList>
    </citation>
    <scope>NUCLEOTIDE SEQUENCE [LARGE SCALE GENOMIC DNA]</scope>
    <source>
        <strain evidence="2 3">VK25D</strain>
    </source>
</reference>
<keyword evidence="1" id="KW-1133">Transmembrane helix</keyword>
<feature type="transmembrane region" description="Helical" evidence="1">
    <location>
        <begin position="150"/>
        <end position="167"/>
    </location>
</feature>
<dbReference type="RefSeq" id="WP_320245031.1">
    <property type="nucleotide sequence ID" value="NZ_JAVIIQ010000001.1"/>
</dbReference>
<keyword evidence="1" id="KW-0812">Transmembrane</keyword>
<name>A0ABU4ZYV5_9HYPH</name>
<comment type="caution">
    <text evidence="2">The sequence shown here is derived from an EMBL/GenBank/DDBJ whole genome shotgun (WGS) entry which is preliminary data.</text>
</comment>
<dbReference type="Proteomes" id="UP001285154">
    <property type="component" value="Unassembled WGS sequence"/>
</dbReference>
<gene>
    <name evidence="2" type="ORF">RFM42_01330</name>
</gene>
<organism evidence="2 3">
    <name type="scientific">Mesorhizobium vachelliae</name>
    <dbReference type="NCBI Taxonomy" id="3072309"/>
    <lineage>
        <taxon>Bacteria</taxon>
        <taxon>Pseudomonadati</taxon>
        <taxon>Pseudomonadota</taxon>
        <taxon>Alphaproteobacteria</taxon>
        <taxon>Hyphomicrobiales</taxon>
        <taxon>Phyllobacteriaceae</taxon>
        <taxon>Mesorhizobium</taxon>
    </lineage>
</organism>
<accession>A0ABU4ZYV5</accession>
<evidence type="ECO:0000256" key="1">
    <source>
        <dbReference type="SAM" id="Phobius"/>
    </source>
</evidence>
<proteinExistence type="predicted"/>
<dbReference type="EMBL" id="JAVIIQ010000001">
    <property type="protein sequence ID" value="MDX8529602.1"/>
    <property type="molecule type" value="Genomic_DNA"/>
</dbReference>
<sequence>MDGAPVSHDVFVHVRIILGMVLGLSMTPLVTGLTRFVQHPKREQIYPIHIAWAVFMLLAITHFWWFEFGLSSLQGWTFEVYFFLILYTILFAVLSALLFPDRMDEYKGFEDYFQSRRQWFYGSLTLIFLFDFVDTLIKGVEHFRSLGMEYPVRQVVFALCSAVAVIIPSKRYQGAFVTIGLIYQVSWILRQFEVLK</sequence>
<feature type="transmembrane region" description="Helical" evidence="1">
    <location>
        <begin position="119"/>
        <end position="138"/>
    </location>
</feature>
<protein>
    <submittedName>
        <fullName evidence="2">Uncharacterized protein</fullName>
    </submittedName>
</protein>
<keyword evidence="3" id="KW-1185">Reference proteome</keyword>
<evidence type="ECO:0000313" key="2">
    <source>
        <dbReference type="EMBL" id="MDX8529602.1"/>
    </source>
</evidence>
<feature type="transmembrane region" description="Helical" evidence="1">
    <location>
        <begin position="45"/>
        <end position="66"/>
    </location>
</feature>
<feature type="transmembrane region" description="Helical" evidence="1">
    <location>
        <begin position="12"/>
        <end position="33"/>
    </location>
</feature>
<evidence type="ECO:0000313" key="3">
    <source>
        <dbReference type="Proteomes" id="UP001285154"/>
    </source>
</evidence>
<keyword evidence="1" id="KW-0472">Membrane</keyword>
<feature type="transmembrane region" description="Helical" evidence="1">
    <location>
        <begin position="78"/>
        <end position="99"/>
    </location>
</feature>